<dbReference type="Gene3D" id="3.40.50.10860">
    <property type="entry name" value="Leucine Dehydrogenase, chain A, domain 1"/>
    <property type="match status" value="1"/>
</dbReference>
<dbReference type="Pfam" id="PF08501">
    <property type="entry name" value="Shikimate_dh_N"/>
    <property type="match status" value="1"/>
</dbReference>
<dbReference type="InterPro" id="IPR013708">
    <property type="entry name" value="Shikimate_DH-bd_N"/>
</dbReference>
<dbReference type="GO" id="GO:0004764">
    <property type="term" value="F:shikimate 3-dehydrogenase (NADP+) activity"/>
    <property type="evidence" value="ECO:0007669"/>
    <property type="project" value="InterPro"/>
</dbReference>
<protein>
    <submittedName>
        <fullName evidence="2">Shikimate 5-dehydrogenase</fullName>
    </submittedName>
</protein>
<dbReference type="GO" id="GO:0019632">
    <property type="term" value="P:shikimate metabolic process"/>
    <property type="evidence" value="ECO:0007669"/>
    <property type="project" value="TreeGrafter"/>
</dbReference>
<dbReference type="NCBIfam" id="NF009202">
    <property type="entry name" value="PRK12550.1"/>
    <property type="match status" value="1"/>
</dbReference>
<dbReference type="PANTHER" id="PTHR21089">
    <property type="entry name" value="SHIKIMATE DEHYDROGENASE"/>
    <property type="match status" value="1"/>
</dbReference>
<dbReference type="InterPro" id="IPR036291">
    <property type="entry name" value="NAD(P)-bd_dom_sf"/>
</dbReference>
<feature type="domain" description="Shikimate dehydrogenase substrate binding N-terminal" evidence="1">
    <location>
        <begin position="17"/>
        <end position="85"/>
    </location>
</feature>
<name>A0A3A5M064_9MICC</name>
<evidence type="ECO:0000259" key="1">
    <source>
        <dbReference type="Pfam" id="PF08501"/>
    </source>
</evidence>
<dbReference type="EMBL" id="QZVT01000006">
    <property type="protein sequence ID" value="RJT78430.1"/>
    <property type="molecule type" value="Genomic_DNA"/>
</dbReference>
<dbReference type="Proteomes" id="UP000272560">
    <property type="component" value="Unassembled WGS sequence"/>
</dbReference>
<dbReference type="GO" id="GO:0050661">
    <property type="term" value="F:NADP binding"/>
    <property type="evidence" value="ECO:0007669"/>
    <property type="project" value="TreeGrafter"/>
</dbReference>
<dbReference type="SUPFAM" id="SSF51735">
    <property type="entry name" value="NAD(P)-binding Rossmann-fold domains"/>
    <property type="match status" value="1"/>
</dbReference>
<dbReference type="PANTHER" id="PTHR21089:SF9">
    <property type="entry name" value="SHIKIMATE DEHYDROGENASE-LIKE PROTEIN HI_0607"/>
    <property type="match status" value="1"/>
</dbReference>
<dbReference type="SUPFAM" id="SSF53223">
    <property type="entry name" value="Aminoacid dehydrogenase-like, N-terminal domain"/>
    <property type="match status" value="1"/>
</dbReference>
<dbReference type="Gene3D" id="3.40.50.720">
    <property type="entry name" value="NAD(P)-binding Rossmann-like Domain"/>
    <property type="match status" value="1"/>
</dbReference>
<proteinExistence type="predicted"/>
<sequence>MTLCISLASRPSNVGTRFHNYLYEELGLNYIYKAFAPTDLPSAIAGMRGLGIRGAAISMPFKEEVIALVDHLDESAKAIDSVNTIVNDDGVLTAYNTDYAAVARLLREHAVPTTHSVLVRGSGGMAKAVVAALRDSGFTNVTVVARNERTGRALADLYGFGWQQDVGESTADLILNVTPLGMTGTDADAVAFPQSAIDAAEVVFDVVAVPSETPLIRAARAAGTPVITGAEVVALQAEEQFVLYTGIRPTPEQVRAAGEFSRQQA</sequence>
<dbReference type="AlphaFoldDB" id="A0A3A5M064"/>
<dbReference type="OrthoDB" id="9792692at2"/>
<accession>A0A3A5M064</accession>
<evidence type="ECO:0000313" key="3">
    <source>
        <dbReference type="Proteomes" id="UP000272560"/>
    </source>
</evidence>
<evidence type="ECO:0000313" key="2">
    <source>
        <dbReference type="EMBL" id="RJT78430.1"/>
    </source>
</evidence>
<gene>
    <name evidence="2" type="ORF">D6T63_13040</name>
</gene>
<dbReference type="GO" id="GO:0009423">
    <property type="term" value="P:chorismate biosynthetic process"/>
    <property type="evidence" value="ECO:0007669"/>
    <property type="project" value="TreeGrafter"/>
</dbReference>
<organism evidence="2 3">
    <name type="scientific">Arthrobacter cheniae</name>
    <dbReference type="NCBI Taxonomy" id="1258888"/>
    <lineage>
        <taxon>Bacteria</taxon>
        <taxon>Bacillati</taxon>
        <taxon>Actinomycetota</taxon>
        <taxon>Actinomycetes</taxon>
        <taxon>Micrococcales</taxon>
        <taxon>Micrococcaceae</taxon>
        <taxon>Arthrobacter</taxon>
    </lineage>
</organism>
<dbReference type="CDD" id="cd01065">
    <property type="entry name" value="NAD_bind_Shikimate_DH"/>
    <property type="match status" value="1"/>
</dbReference>
<dbReference type="InterPro" id="IPR046346">
    <property type="entry name" value="Aminoacid_DH-like_N_sf"/>
</dbReference>
<dbReference type="GO" id="GO:0005829">
    <property type="term" value="C:cytosol"/>
    <property type="evidence" value="ECO:0007669"/>
    <property type="project" value="TreeGrafter"/>
</dbReference>
<keyword evidence="3" id="KW-1185">Reference proteome</keyword>
<reference evidence="2 3" key="1">
    <citation type="submission" date="2018-09" db="EMBL/GenBank/DDBJ databases">
        <title>Novel species of Arthrobacter.</title>
        <authorList>
            <person name="Liu Q."/>
            <person name="Xin Y.-H."/>
        </authorList>
    </citation>
    <scope>NUCLEOTIDE SEQUENCE [LARGE SCALE GENOMIC DNA]</scope>
    <source>
        <strain evidence="2 3">Hz2</strain>
    </source>
</reference>
<comment type="caution">
    <text evidence="2">The sequence shown here is derived from an EMBL/GenBank/DDBJ whole genome shotgun (WGS) entry which is preliminary data.</text>
</comment>
<dbReference type="InterPro" id="IPR022893">
    <property type="entry name" value="Shikimate_DH_fam"/>
</dbReference>